<evidence type="ECO:0000313" key="4">
    <source>
        <dbReference type="Proteomes" id="UP000277580"/>
    </source>
</evidence>
<accession>A0A3N4LB05</accession>
<protein>
    <submittedName>
        <fullName evidence="3">Uncharacterized protein</fullName>
    </submittedName>
</protein>
<feature type="signal peptide" evidence="2">
    <location>
        <begin position="1"/>
        <end position="20"/>
    </location>
</feature>
<sequence length="218" mass="23366">MLLKNIILLVGGVFAASAYGQDSKSESIALGNGLAPSMQPSKPHKRLHAREFFPVVNFGASGPPSTRWAPVNKPTGSQLQTREFFPAVDYGASGPPPKHWDPASRRAASAPITPPSPPSPPSLPPSPPPPSPPAPPAPLVSEPPVVLSEFDIEPLGGPAYTYRQWETPKMTPEEEADRETWKDGPPHTPGEFEFSLAFAWQAFKDLLSLLPIKSALSP</sequence>
<dbReference type="OrthoDB" id="10353749at2759"/>
<name>A0A3N4LB05_9PEZI</name>
<proteinExistence type="predicted"/>
<dbReference type="EMBL" id="ML119114">
    <property type="protein sequence ID" value="RPB15185.1"/>
    <property type="molecule type" value="Genomic_DNA"/>
</dbReference>
<keyword evidence="2" id="KW-0732">Signal</keyword>
<evidence type="ECO:0000313" key="3">
    <source>
        <dbReference type="EMBL" id="RPB15185.1"/>
    </source>
</evidence>
<feature type="chain" id="PRO_5018265434" evidence="2">
    <location>
        <begin position="21"/>
        <end position="218"/>
    </location>
</feature>
<dbReference type="InParanoid" id="A0A3N4LB05"/>
<dbReference type="AlphaFoldDB" id="A0A3N4LB05"/>
<dbReference type="Proteomes" id="UP000277580">
    <property type="component" value="Unassembled WGS sequence"/>
</dbReference>
<feature type="region of interest" description="Disordered" evidence="1">
    <location>
        <begin position="87"/>
        <end position="143"/>
    </location>
</feature>
<reference evidence="3 4" key="1">
    <citation type="journal article" date="2018" name="Nat. Ecol. Evol.">
        <title>Pezizomycetes genomes reveal the molecular basis of ectomycorrhizal truffle lifestyle.</title>
        <authorList>
            <person name="Murat C."/>
            <person name="Payen T."/>
            <person name="Noel B."/>
            <person name="Kuo A."/>
            <person name="Morin E."/>
            <person name="Chen J."/>
            <person name="Kohler A."/>
            <person name="Krizsan K."/>
            <person name="Balestrini R."/>
            <person name="Da Silva C."/>
            <person name="Montanini B."/>
            <person name="Hainaut M."/>
            <person name="Levati E."/>
            <person name="Barry K.W."/>
            <person name="Belfiori B."/>
            <person name="Cichocki N."/>
            <person name="Clum A."/>
            <person name="Dockter R.B."/>
            <person name="Fauchery L."/>
            <person name="Guy J."/>
            <person name="Iotti M."/>
            <person name="Le Tacon F."/>
            <person name="Lindquist E.A."/>
            <person name="Lipzen A."/>
            <person name="Malagnac F."/>
            <person name="Mello A."/>
            <person name="Molinier V."/>
            <person name="Miyauchi S."/>
            <person name="Poulain J."/>
            <person name="Riccioni C."/>
            <person name="Rubini A."/>
            <person name="Sitrit Y."/>
            <person name="Splivallo R."/>
            <person name="Traeger S."/>
            <person name="Wang M."/>
            <person name="Zifcakova L."/>
            <person name="Wipf D."/>
            <person name="Zambonelli A."/>
            <person name="Paolocci F."/>
            <person name="Nowrousian M."/>
            <person name="Ottonello S."/>
            <person name="Baldrian P."/>
            <person name="Spatafora J.W."/>
            <person name="Henrissat B."/>
            <person name="Nagy L.G."/>
            <person name="Aury J.M."/>
            <person name="Wincker P."/>
            <person name="Grigoriev I.V."/>
            <person name="Bonfante P."/>
            <person name="Martin F.M."/>
        </authorList>
    </citation>
    <scope>NUCLEOTIDE SEQUENCE [LARGE SCALE GENOMIC DNA]</scope>
    <source>
        <strain evidence="3 4">CCBAS932</strain>
    </source>
</reference>
<feature type="compositionally biased region" description="Pro residues" evidence="1">
    <location>
        <begin position="112"/>
        <end position="138"/>
    </location>
</feature>
<evidence type="ECO:0000256" key="1">
    <source>
        <dbReference type="SAM" id="MobiDB-lite"/>
    </source>
</evidence>
<gene>
    <name evidence="3" type="ORF">P167DRAFT_581837</name>
</gene>
<keyword evidence="4" id="KW-1185">Reference proteome</keyword>
<feature type="region of interest" description="Disordered" evidence="1">
    <location>
        <begin position="158"/>
        <end position="188"/>
    </location>
</feature>
<evidence type="ECO:0000256" key="2">
    <source>
        <dbReference type="SAM" id="SignalP"/>
    </source>
</evidence>
<organism evidence="3 4">
    <name type="scientific">Morchella conica CCBAS932</name>
    <dbReference type="NCBI Taxonomy" id="1392247"/>
    <lineage>
        <taxon>Eukaryota</taxon>
        <taxon>Fungi</taxon>
        <taxon>Dikarya</taxon>
        <taxon>Ascomycota</taxon>
        <taxon>Pezizomycotina</taxon>
        <taxon>Pezizomycetes</taxon>
        <taxon>Pezizales</taxon>
        <taxon>Morchellaceae</taxon>
        <taxon>Morchella</taxon>
    </lineage>
</organism>